<dbReference type="Gene3D" id="3.30.70.100">
    <property type="match status" value="1"/>
</dbReference>
<evidence type="ECO:0000313" key="2">
    <source>
        <dbReference type="EMBL" id="QUI25435.1"/>
    </source>
</evidence>
<keyword evidence="3" id="KW-1185">Reference proteome</keyword>
<evidence type="ECO:0000313" key="3">
    <source>
        <dbReference type="Proteomes" id="UP000683246"/>
    </source>
</evidence>
<dbReference type="EMBL" id="CP058649">
    <property type="protein sequence ID" value="QUI25435.1"/>
    <property type="molecule type" value="Genomic_DNA"/>
</dbReference>
<evidence type="ECO:0000259" key="1">
    <source>
        <dbReference type="PROSITE" id="PS51502"/>
    </source>
</evidence>
<reference evidence="2" key="1">
    <citation type="submission" date="2020-07" db="EMBL/GenBank/DDBJ databases">
        <title>Vallitalea pronyensis genome.</title>
        <authorList>
            <person name="Postec A."/>
        </authorList>
    </citation>
    <scope>NUCLEOTIDE SEQUENCE</scope>
    <source>
        <strain evidence="2">FatNI3</strain>
    </source>
</reference>
<accession>A0A8J8SIZ4</accession>
<dbReference type="Proteomes" id="UP000683246">
    <property type="component" value="Chromosome"/>
</dbReference>
<dbReference type="PROSITE" id="PS51502">
    <property type="entry name" value="S_R_A_B_BARREL"/>
    <property type="match status" value="1"/>
</dbReference>
<dbReference type="SMART" id="SM00886">
    <property type="entry name" value="Dabb"/>
    <property type="match status" value="1"/>
</dbReference>
<dbReference type="AlphaFoldDB" id="A0A8J8SIZ4"/>
<proteinExistence type="predicted"/>
<dbReference type="InterPro" id="IPR011008">
    <property type="entry name" value="Dimeric_a/b-barrel"/>
</dbReference>
<feature type="domain" description="Stress-response A/B barrel" evidence="1">
    <location>
        <begin position="7"/>
        <end position="97"/>
    </location>
</feature>
<sequence>MKVNKPIIHSAAFILKHDKGSDEEAAFMVKAWDMLACIPGVKDFRILEIINDSNPYDYELEMRFDNEEQLEAYKAHPNHWDQVNKKGFVEEVWVKEVKDFLEKDTVVIRK</sequence>
<protein>
    <submittedName>
        <fullName evidence="2">Dabb family protein</fullName>
    </submittedName>
</protein>
<gene>
    <name evidence="2" type="ORF">HZI73_25445</name>
</gene>
<dbReference type="RefSeq" id="WP_212696140.1">
    <property type="nucleotide sequence ID" value="NZ_CP058649.1"/>
</dbReference>
<dbReference type="InterPro" id="IPR013097">
    <property type="entry name" value="Dabb"/>
</dbReference>
<dbReference type="KEGG" id="vpy:HZI73_25445"/>
<dbReference type="Pfam" id="PF07876">
    <property type="entry name" value="Dabb"/>
    <property type="match status" value="1"/>
</dbReference>
<dbReference type="SUPFAM" id="SSF54909">
    <property type="entry name" value="Dimeric alpha+beta barrel"/>
    <property type="match status" value="1"/>
</dbReference>
<name>A0A8J8SIZ4_9FIRM</name>
<organism evidence="2 3">
    <name type="scientific">Vallitalea pronyensis</name>
    <dbReference type="NCBI Taxonomy" id="1348613"/>
    <lineage>
        <taxon>Bacteria</taxon>
        <taxon>Bacillati</taxon>
        <taxon>Bacillota</taxon>
        <taxon>Clostridia</taxon>
        <taxon>Lachnospirales</taxon>
        <taxon>Vallitaleaceae</taxon>
        <taxon>Vallitalea</taxon>
    </lineage>
</organism>